<dbReference type="EMBL" id="NAFI01000105">
    <property type="protein sequence ID" value="OSJ19345.1"/>
    <property type="molecule type" value="Genomic_DNA"/>
</dbReference>
<sequence>MGEGALRLVARLLGSAVTGLDLRPGQPFPPSPEPSSPGFEAALALASASSATDSRVMPTKNGFIQGYKRTRRRR</sequence>
<dbReference type="AlphaFoldDB" id="A0A1X3HFJ2"/>
<comment type="caution">
    <text evidence="2">The sequence shown here is derived from an EMBL/GenBank/DDBJ whole genome shotgun (WGS) entry which is preliminary data.</text>
</comment>
<evidence type="ECO:0000256" key="1">
    <source>
        <dbReference type="SAM" id="MobiDB-lite"/>
    </source>
</evidence>
<gene>
    <name evidence="2" type="ORF">BSZ18_00595</name>
</gene>
<accession>A0A1X3HFJ2</accession>
<dbReference type="Proteomes" id="UP000193553">
    <property type="component" value="Unassembled WGS sequence"/>
</dbReference>
<reference evidence="2 3" key="1">
    <citation type="submission" date="2017-03" db="EMBL/GenBank/DDBJ databases">
        <title>Whole genome sequences of fourteen strains of Bradyrhizobium canariense and one strain of Bradyrhizobium japonicum isolated from Lupinus (Papilionoideae: Genisteae) species in Algeria.</title>
        <authorList>
            <person name="Crovadore J."/>
            <person name="Chekireb D."/>
            <person name="Brachmann A."/>
            <person name="Chablais R."/>
            <person name="Cochard B."/>
            <person name="Lefort F."/>
        </authorList>
    </citation>
    <scope>NUCLEOTIDE SEQUENCE [LARGE SCALE GENOMIC DNA]</scope>
    <source>
        <strain evidence="2 3">UBMA195</strain>
    </source>
</reference>
<evidence type="ECO:0000313" key="2">
    <source>
        <dbReference type="EMBL" id="OSJ19345.1"/>
    </source>
</evidence>
<name>A0A1X3HFJ2_9BRAD</name>
<organism evidence="2 3">
    <name type="scientific">Bradyrhizobium canariense</name>
    <dbReference type="NCBI Taxonomy" id="255045"/>
    <lineage>
        <taxon>Bacteria</taxon>
        <taxon>Pseudomonadati</taxon>
        <taxon>Pseudomonadota</taxon>
        <taxon>Alphaproteobacteria</taxon>
        <taxon>Hyphomicrobiales</taxon>
        <taxon>Nitrobacteraceae</taxon>
        <taxon>Bradyrhizobium</taxon>
    </lineage>
</organism>
<protein>
    <submittedName>
        <fullName evidence="2">Uncharacterized protein</fullName>
    </submittedName>
</protein>
<proteinExistence type="predicted"/>
<feature type="region of interest" description="Disordered" evidence="1">
    <location>
        <begin position="50"/>
        <end position="74"/>
    </location>
</feature>
<evidence type="ECO:0000313" key="3">
    <source>
        <dbReference type="Proteomes" id="UP000193553"/>
    </source>
</evidence>